<dbReference type="Gene3D" id="3.40.50.300">
    <property type="entry name" value="P-loop containing nucleotide triphosphate hydrolases"/>
    <property type="match status" value="1"/>
</dbReference>
<dbReference type="PROSITE" id="PS50893">
    <property type="entry name" value="ABC_TRANSPORTER_2"/>
    <property type="match status" value="1"/>
</dbReference>
<evidence type="ECO:0000256" key="3">
    <source>
        <dbReference type="ARBA" id="ARBA00022741"/>
    </source>
</evidence>
<accession>A0A381RVG6</accession>
<evidence type="ECO:0000259" key="6">
    <source>
        <dbReference type="PROSITE" id="PS50893"/>
    </source>
</evidence>
<dbReference type="CDD" id="cd03224">
    <property type="entry name" value="ABC_TM1139_LivF_branched"/>
    <property type="match status" value="1"/>
</dbReference>
<dbReference type="GO" id="GO:0015658">
    <property type="term" value="F:branched-chain amino acid transmembrane transporter activity"/>
    <property type="evidence" value="ECO:0007669"/>
    <property type="project" value="TreeGrafter"/>
</dbReference>
<dbReference type="GO" id="GO:0015807">
    <property type="term" value="P:L-amino acid transport"/>
    <property type="evidence" value="ECO:0007669"/>
    <property type="project" value="TreeGrafter"/>
</dbReference>
<protein>
    <recommendedName>
        <fullName evidence="6">ABC transporter domain-containing protein</fullName>
    </recommendedName>
</protein>
<dbReference type="PANTHER" id="PTHR43820:SF3">
    <property type="entry name" value="BRANCHED-CHAIN AMINO ACID TRANSPORT SYSTEM,ATP-BINDING PROTEIN"/>
    <property type="match status" value="1"/>
</dbReference>
<gene>
    <name evidence="7" type="ORF">METZ01_LOCUS47842</name>
</gene>
<evidence type="ECO:0000313" key="7">
    <source>
        <dbReference type="EMBL" id="SUZ94988.1"/>
    </source>
</evidence>
<keyword evidence="3" id="KW-0547">Nucleotide-binding</keyword>
<evidence type="ECO:0000256" key="5">
    <source>
        <dbReference type="ARBA" id="ARBA00022970"/>
    </source>
</evidence>
<dbReference type="InterPro" id="IPR003439">
    <property type="entry name" value="ABC_transporter-like_ATP-bd"/>
</dbReference>
<organism evidence="7">
    <name type="scientific">marine metagenome</name>
    <dbReference type="NCBI Taxonomy" id="408172"/>
    <lineage>
        <taxon>unclassified sequences</taxon>
        <taxon>metagenomes</taxon>
        <taxon>ecological metagenomes</taxon>
    </lineage>
</organism>
<feature type="domain" description="ABC transporter" evidence="6">
    <location>
        <begin position="1"/>
        <end position="230"/>
    </location>
</feature>
<comment type="similarity">
    <text evidence="1">Belongs to the ABC transporter superfamily.</text>
</comment>
<dbReference type="InterPro" id="IPR017871">
    <property type="entry name" value="ABC_transporter-like_CS"/>
</dbReference>
<sequence length="230" mass="25187">MQVNYGPVIAVKKVDLFVNQGETVVLLGANGAGKSSTLLSIAGVANKLLGKVEFSGKDITKFSPEKILTLGIATVPENRDIFPDLSVKENLVLGGYINRKKNNILQDTIEEVYNLFPILSERNSQVAGTLSGGEQQMLAIGRALMSKPKILLLDEPSLGLAPTIVEKIYEHIEQLKKDTNLTILLVEQHAMKALSIADRVYFLRLGEIVSSGKASDLKEKTDFKKIYFGE</sequence>
<keyword evidence="4" id="KW-0067">ATP-binding</keyword>
<keyword evidence="5" id="KW-0029">Amino-acid transport</keyword>
<proteinExistence type="inferred from homology"/>
<dbReference type="Pfam" id="PF00005">
    <property type="entry name" value="ABC_tran"/>
    <property type="match status" value="1"/>
</dbReference>
<dbReference type="PROSITE" id="PS00211">
    <property type="entry name" value="ABC_TRANSPORTER_1"/>
    <property type="match status" value="1"/>
</dbReference>
<evidence type="ECO:0000256" key="1">
    <source>
        <dbReference type="ARBA" id="ARBA00005417"/>
    </source>
</evidence>
<dbReference type="InterPro" id="IPR052156">
    <property type="entry name" value="BCAA_Transport_ATP-bd_LivF"/>
</dbReference>
<dbReference type="InterPro" id="IPR027417">
    <property type="entry name" value="P-loop_NTPase"/>
</dbReference>
<name>A0A381RVG6_9ZZZZ</name>
<dbReference type="GO" id="GO:0005524">
    <property type="term" value="F:ATP binding"/>
    <property type="evidence" value="ECO:0007669"/>
    <property type="project" value="UniProtKB-KW"/>
</dbReference>
<evidence type="ECO:0000256" key="4">
    <source>
        <dbReference type="ARBA" id="ARBA00022840"/>
    </source>
</evidence>
<dbReference type="GO" id="GO:0016887">
    <property type="term" value="F:ATP hydrolysis activity"/>
    <property type="evidence" value="ECO:0007669"/>
    <property type="project" value="InterPro"/>
</dbReference>
<dbReference type="PANTHER" id="PTHR43820">
    <property type="entry name" value="HIGH-AFFINITY BRANCHED-CHAIN AMINO ACID TRANSPORT ATP-BINDING PROTEIN LIVF"/>
    <property type="match status" value="1"/>
</dbReference>
<dbReference type="EMBL" id="UINC01002284">
    <property type="protein sequence ID" value="SUZ94988.1"/>
    <property type="molecule type" value="Genomic_DNA"/>
</dbReference>
<dbReference type="AlphaFoldDB" id="A0A381RVG6"/>
<reference evidence="7" key="1">
    <citation type="submission" date="2018-05" db="EMBL/GenBank/DDBJ databases">
        <authorList>
            <person name="Lanie J.A."/>
            <person name="Ng W.-L."/>
            <person name="Kazmierczak K.M."/>
            <person name="Andrzejewski T.M."/>
            <person name="Davidsen T.M."/>
            <person name="Wayne K.J."/>
            <person name="Tettelin H."/>
            <person name="Glass J.I."/>
            <person name="Rusch D."/>
            <person name="Podicherti R."/>
            <person name="Tsui H.-C.T."/>
            <person name="Winkler M.E."/>
        </authorList>
    </citation>
    <scope>NUCLEOTIDE SEQUENCE</scope>
</reference>
<dbReference type="InterPro" id="IPR003593">
    <property type="entry name" value="AAA+_ATPase"/>
</dbReference>
<dbReference type="SUPFAM" id="SSF52540">
    <property type="entry name" value="P-loop containing nucleoside triphosphate hydrolases"/>
    <property type="match status" value="1"/>
</dbReference>
<evidence type="ECO:0000256" key="2">
    <source>
        <dbReference type="ARBA" id="ARBA00022448"/>
    </source>
</evidence>
<dbReference type="SMART" id="SM00382">
    <property type="entry name" value="AAA"/>
    <property type="match status" value="1"/>
</dbReference>
<keyword evidence="2" id="KW-0813">Transport</keyword>